<proteinExistence type="predicted"/>
<dbReference type="WBParaSite" id="RSKR_0000620500.1">
    <property type="protein sequence ID" value="RSKR_0000620500.1"/>
    <property type="gene ID" value="RSKR_0000620500"/>
</dbReference>
<evidence type="ECO:0000313" key="2">
    <source>
        <dbReference type="WBParaSite" id="RSKR_0000620500.1"/>
    </source>
</evidence>
<organism evidence="1 2">
    <name type="scientific">Rhabditophanes sp. KR3021</name>
    <dbReference type="NCBI Taxonomy" id="114890"/>
    <lineage>
        <taxon>Eukaryota</taxon>
        <taxon>Metazoa</taxon>
        <taxon>Ecdysozoa</taxon>
        <taxon>Nematoda</taxon>
        <taxon>Chromadorea</taxon>
        <taxon>Rhabditida</taxon>
        <taxon>Tylenchina</taxon>
        <taxon>Panagrolaimomorpha</taxon>
        <taxon>Strongyloidoidea</taxon>
        <taxon>Alloionematidae</taxon>
        <taxon>Rhabditophanes</taxon>
    </lineage>
</organism>
<evidence type="ECO:0000313" key="1">
    <source>
        <dbReference type="Proteomes" id="UP000095286"/>
    </source>
</evidence>
<name>A0AC35TZZ4_9BILA</name>
<sequence length="396" mass="45107">MRFTRLLKFAFNPNVVPKISEYSGFIPQSLTMQQILDFGMKGNAADSFYFLRKELLVRLANIMEEVTYLPERLMKMRSAIIVCQWYEQTFTELLEFEKSTGDTKTLMCFNDNLNQILKRHSTVVQTMAEALMEMQENDGVNPAKFWGVQYFLDRFYLNRISIRMLQYQHLSVFGDLKADSPTMVGCIHPNCDILTVIEDAYHNAKHLCDLYYLISPEIKIKCINTVSANDKIIITAVPTHLYHIVFEIFKNSMRAVIEHNKGADELPPLDVLIVLSERDLTVRIADRGGGVERDRLHKLFDYMYSTAPPPCRDGSETPIAGYGYGLSLSKLYAKYFQGDLTLSSIDGFGTEATVVLKTNPEEACEVLPNYGSSSRRLLKLGIKGSDWSSGFNYSSF</sequence>
<accession>A0AC35TZZ4</accession>
<dbReference type="Proteomes" id="UP000095286">
    <property type="component" value="Unplaced"/>
</dbReference>
<reference evidence="2" key="1">
    <citation type="submission" date="2016-11" db="UniProtKB">
        <authorList>
            <consortium name="WormBaseParasite"/>
        </authorList>
    </citation>
    <scope>IDENTIFICATION</scope>
    <source>
        <strain evidence="2">KR3021</strain>
    </source>
</reference>
<protein>
    <submittedName>
        <fullName evidence="2">Protein-serine/threonine kinase</fullName>
    </submittedName>
</protein>